<dbReference type="AlphaFoldDB" id="A0A7I8DBU7"/>
<evidence type="ECO:0000256" key="1">
    <source>
        <dbReference type="ARBA" id="ARBA00022603"/>
    </source>
</evidence>
<keyword evidence="4" id="KW-0680">Restriction system</keyword>
<dbReference type="InterPro" id="IPR029063">
    <property type="entry name" value="SAM-dependent_MTases_sf"/>
</dbReference>
<dbReference type="InterPro" id="IPR018117">
    <property type="entry name" value="C5_DNA_meth_AS"/>
</dbReference>
<feature type="coiled-coil region" evidence="8">
    <location>
        <begin position="259"/>
        <end position="286"/>
    </location>
</feature>
<evidence type="ECO:0000256" key="7">
    <source>
        <dbReference type="RuleBase" id="RU000417"/>
    </source>
</evidence>
<dbReference type="EC" id="2.1.1.37" evidence="7"/>
<sequence>MTKLNTVDLFAGAGGLSLGFMRTGRFDIKVAVEYDKHAAKTYAENHEGVEVLQKDVSTISFKQEIENKYGKIDVVIGGPPCQGFSNANRQKSSLISGNNQLVQQYVRAIEELDPIAFVLENVKTLESSKHFFFVGSENAEEVKALGIPTKKEKIALCSGDEASTLVAGVIEHNDPIDRFRMAKQGYALLCTLLRFSRTQKRAIKYAEEQKEKLHMLLENWDSFHHDFWDQTWETFYRETKGIIHRFTNGEQNFSDYFNRMKILVEIEQALERIHELKENLIDFEVLLYGNRVFASVDTFTVKDYLDYKFETMGYITKKAILNAADFGVPQTRERFIMIGIKDERIGESEVKLPSPIIEKKDYFTVRDAIEDLEKLETSIHTSAPPISACFPGGSRLAALLYNRDSIANHVVTNTGDEALKRFKALGQGDNFHKLDNSLKSSYSLPERTQNTIYLRLRYDQPSGTVLNVRKSMWVHPTLDRALSIREAARLQSFPNSFVFHGSKNSQYQQVGNAVPPLLGQAVAECLLEQLGLRSESSLSSDLGINENVSDDVLFVKMGDTIAI</sequence>
<dbReference type="EMBL" id="AP023366">
    <property type="protein sequence ID" value="BCJ86812.1"/>
    <property type="molecule type" value="Genomic_DNA"/>
</dbReference>
<dbReference type="Gene3D" id="3.90.120.10">
    <property type="entry name" value="DNA Methylase, subunit A, domain 2"/>
    <property type="match status" value="1"/>
</dbReference>
<dbReference type="PROSITE" id="PS00094">
    <property type="entry name" value="C5_MTASE_1"/>
    <property type="match status" value="1"/>
</dbReference>
<evidence type="ECO:0000256" key="2">
    <source>
        <dbReference type="ARBA" id="ARBA00022679"/>
    </source>
</evidence>
<evidence type="ECO:0000256" key="8">
    <source>
        <dbReference type="SAM" id="Coils"/>
    </source>
</evidence>
<dbReference type="Gene3D" id="3.40.50.150">
    <property type="entry name" value="Vaccinia Virus protein VP39"/>
    <property type="match status" value="2"/>
</dbReference>
<gene>
    <name evidence="9" type="ORF">skT53_17970</name>
</gene>
<dbReference type="InterPro" id="IPR031303">
    <property type="entry name" value="C5_meth_CS"/>
</dbReference>
<organism evidence="9 10">
    <name type="scientific">Effusibacillus dendaii</name>
    <dbReference type="NCBI Taxonomy" id="2743772"/>
    <lineage>
        <taxon>Bacteria</taxon>
        <taxon>Bacillati</taxon>
        <taxon>Bacillota</taxon>
        <taxon>Bacilli</taxon>
        <taxon>Bacillales</taxon>
        <taxon>Alicyclobacillaceae</taxon>
        <taxon>Effusibacillus</taxon>
    </lineage>
</organism>
<keyword evidence="1 5" id="KW-0489">Methyltransferase</keyword>
<dbReference type="GO" id="GO:0003886">
    <property type="term" value="F:DNA (cytosine-5-)-methyltransferase activity"/>
    <property type="evidence" value="ECO:0007669"/>
    <property type="project" value="UniProtKB-EC"/>
</dbReference>
<comment type="catalytic activity">
    <reaction evidence="7">
        <text>a 2'-deoxycytidine in DNA + S-adenosyl-L-methionine = a 5-methyl-2'-deoxycytidine in DNA + S-adenosyl-L-homocysteine + H(+)</text>
        <dbReference type="Rhea" id="RHEA:13681"/>
        <dbReference type="Rhea" id="RHEA-COMP:11369"/>
        <dbReference type="Rhea" id="RHEA-COMP:11370"/>
        <dbReference type="ChEBI" id="CHEBI:15378"/>
        <dbReference type="ChEBI" id="CHEBI:57856"/>
        <dbReference type="ChEBI" id="CHEBI:59789"/>
        <dbReference type="ChEBI" id="CHEBI:85452"/>
        <dbReference type="ChEBI" id="CHEBI:85454"/>
        <dbReference type="EC" id="2.1.1.37"/>
    </reaction>
</comment>
<dbReference type="GO" id="GO:0003677">
    <property type="term" value="F:DNA binding"/>
    <property type="evidence" value="ECO:0007669"/>
    <property type="project" value="TreeGrafter"/>
</dbReference>
<dbReference type="InterPro" id="IPR050390">
    <property type="entry name" value="C5-Methyltransferase"/>
</dbReference>
<evidence type="ECO:0000313" key="9">
    <source>
        <dbReference type="EMBL" id="BCJ86812.1"/>
    </source>
</evidence>
<evidence type="ECO:0000256" key="5">
    <source>
        <dbReference type="PROSITE-ProRule" id="PRU01016"/>
    </source>
</evidence>
<dbReference type="PROSITE" id="PS51679">
    <property type="entry name" value="SAM_MT_C5"/>
    <property type="match status" value="1"/>
</dbReference>
<name>A0A7I8DBU7_9BACL</name>
<proteinExistence type="inferred from homology"/>
<dbReference type="GO" id="GO:0044027">
    <property type="term" value="P:negative regulation of gene expression via chromosomal CpG island methylation"/>
    <property type="evidence" value="ECO:0007669"/>
    <property type="project" value="TreeGrafter"/>
</dbReference>
<dbReference type="RefSeq" id="WP_200760772.1">
    <property type="nucleotide sequence ID" value="NZ_AP023366.1"/>
</dbReference>
<dbReference type="PANTHER" id="PTHR10629">
    <property type="entry name" value="CYTOSINE-SPECIFIC METHYLTRANSFERASE"/>
    <property type="match status" value="1"/>
</dbReference>
<keyword evidence="2 5" id="KW-0808">Transferase</keyword>
<evidence type="ECO:0000256" key="6">
    <source>
        <dbReference type="RuleBase" id="RU000416"/>
    </source>
</evidence>
<reference evidence="9 10" key="1">
    <citation type="submission" date="2020-08" db="EMBL/GenBank/DDBJ databases">
        <title>Complete Genome Sequence of Effusibacillus dendaii Strain skT53, Isolated from Farmland soil.</title>
        <authorList>
            <person name="Konishi T."/>
            <person name="Kawasaki H."/>
        </authorList>
    </citation>
    <scope>NUCLEOTIDE SEQUENCE [LARGE SCALE GENOMIC DNA]</scope>
    <source>
        <strain evidence="10">skT53</strain>
    </source>
</reference>
<dbReference type="KEGG" id="eff:skT53_17970"/>
<evidence type="ECO:0000256" key="3">
    <source>
        <dbReference type="ARBA" id="ARBA00022691"/>
    </source>
</evidence>
<dbReference type="NCBIfam" id="TIGR00675">
    <property type="entry name" value="dcm"/>
    <property type="match status" value="1"/>
</dbReference>
<dbReference type="Pfam" id="PF00145">
    <property type="entry name" value="DNA_methylase"/>
    <property type="match status" value="2"/>
</dbReference>
<dbReference type="PROSITE" id="PS00095">
    <property type="entry name" value="C5_MTASE_2"/>
    <property type="match status" value="1"/>
</dbReference>
<dbReference type="InterPro" id="IPR001525">
    <property type="entry name" value="C5_MeTfrase"/>
</dbReference>
<feature type="active site" evidence="5">
    <location>
        <position position="81"/>
    </location>
</feature>
<dbReference type="GO" id="GO:0009307">
    <property type="term" value="P:DNA restriction-modification system"/>
    <property type="evidence" value="ECO:0007669"/>
    <property type="project" value="UniProtKB-KW"/>
</dbReference>
<keyword evidence="8" id="KW-0175">Coiled coil</keyword>
<accession>A0A7I8DBU7</accession>
<keyword evidence="10" id="KW-1185">Reference proteome</keyword>
<dbReference type="PANTHER" id="PTHR10629:SF52">
    <property type="entry name" value="DNA (CYTOSINE-5)-METHYLTRANSFERASE 1"/>
    <property type="match status" value="1"/>
</dbReference>
<protein>
    <recommendedName>
        <fullName evidence="7">Cytosine-specific methyltransferase</fullName>
        <ecNumber evidence="7">2.1.1.37</ecNumber>
    </recommendedName>
</protein>
<dbReference type="PRINTS" id="PR00105">
    <property type="entry name" value="C5METTRFRASE"/>
</dbReference>
<evidence type="ECO:0000313" key="10">
    <source>
        <dbReference type="Proteomes" id="UP000593802"/>
    </source>
</evidence>
<comment type="similarity">
    <text evidence="5 6">Belongs to the class I-like SAM-binding methyltransferase superfamily. C5-methyltransferase family.</text>
</comment>
<dbReference type="REBASE" id="448509">
    <property type="entry name" value="M.ElaT53ORF17970P"/>
</dbReference>
<keyword evidence="3 5" id="KW-0949">S-adenosyl-L-methionine</keyword>
<dbReference type="Proteomes" id="UP000593802">
    <property type="component" value="Chromosome"/>
</dbReference>
<dbReference type="GO" id="GO:0032259">
    <property type="term" value="P:methylation"/>
    <property type="evidence" value="ECO:0007669"/>
    <property type="project" value="UniProtKB-KW"/>
</dbReference>
<evidence type="ECO:0000256" key="4">
    <source>
        <dbReference type="ARBA" id="ARBA00022747"/>
    </source>
</evidence>
<dbReference type="SUPFAM" id="SSF53335">
    <property type="entry name" value="S-adenosyl-L-methionine-dependent methyltransferases"/>
    <property type="match status" value="2"/>
</dbReference>